<keyword evidence="10" id="KW-1185">Reference proteome</keyword>
<evidence type="ECO:0000256" key="4">
    <source>
        <dbReference type="ARBA" id="ARBA00022984"/>
    </source>
</evidence>
<comment type="caution">
    <text evidence="9">The sequence shown here is derived from an EMBL/GenBank/DDBJ whole genome shotgun (WGS) entry which is preliminary data.</text>
</comment>
<feature type="domain" description="L,D-TPase catalytic" evidence="8">
    <location>
        <begin position="187"/>
        <end position="297"/>
    </location>
</feature>
<dbReference type="SUPFAM" id="SSF141523">
    <property type="entry name" value="L,D-transpeptidase catalytic domain-like"/>
    <property type="match status" value="1"/>
</dbReference>
<keyword evidence="5 6" id="KW-0961">Cell wall biogenesis/degradation</keyword>
<feature type="active site" description="Proton donor/acceptor" evidence="6">
    <location>
        <position position="258"/>
    </location>
</feature>
<keyword evidence="4 6" id="KW-0573">Peptidoglycan synthesis</keyword>
<comment type="pathway">
    <text evidence="1 6">Cell wall biogenesis; peptidoglycan biosynthesis.</text>
</comment>
<dbReference type="InterPro" id="IPR005490">
    <property type="entry name" value="LD_TPept_cat_dom"/>
</dbReference>
<evidence type="ECO:0000256" key="1">
    <source>
        <dbReference type="ARBA" id="ARBA00004752"/>
    </source>
</evidence>
<evidence type="ECO:0000256" key="2">
    <source>
        <dbReference type="ARBA" id="ARBA00022679"/>
    </source>
</evidence>
<dbReference type="Gene3D" id="2.40.440.10">
    <property type="entry name" value="L,D-transpeptidase catalytic domain-like"/>
    <property type="match status" value="1"/>
</dbReference>
<name>A0ABR7SXH9_9ACTN</name>
<dbReference type="EMBL" id="JACTVJ010000061">
    <property type="protein sequence ID" value="MBC9719672.1"/>
    <property type="molecule type" value="Genomic_DNA"/>
</dbReference>
<proteinExistence type="predicted"/>
<evidence type="ECO:0000256" key="5">
    <source>
        <dbReference type="ARBA" id="ARBA00023316"/>
    </source>
</evidence>
<gene>
    <name evidence="9" type="ORF">H9Y04_45165</name>
</gene>
<dbReference type="Pfam" id="PF03734">
    <property type="entry name" value="YkuD"/>
    <property type="match status" value="1"/>
</dbReference>
<evidence type="ECO:0000256" key="6">
    <source>
        <dbReference type="PROSITE-ProRule" id="PRU01373"/>
    </source>
</evidence>
<protein>
    <submittedName>
        <fullName evidence="9">L,D-transpeptidase</fullName>
    </submittedName>
</protein>
<dbReference type="PANTHER" id="PTHR30582">
    <property type="entry name" value="L,D-TRANSPEPTIDASE"/>
    <property type="match status" value="1"/>
</dbReference>
<keyword evidence="2" id="KW-0808">Transferase</keyword>
<organism evidence="9 10">
    <name type="scientific">Streptomyces polyasparticus</name>
    <dbReference type="NCBI Taxonomy" id="2767826"/>
    <lineage>
        <taxon>Bacteria</taxon>
        <taxon>Bacillati</taxon>
        <taxon>Actinomycetota</taxon>
        <taxon>Actinomycetes</taxon>
        <taxon>Kitasatosporales</taxon>
        <taxon>Streptomycetaceae</taxon>
        <taxon>Streptomyces</taxon>
    </lineage>
</organism>
<dbReference type="InterPro" id="IPR038063">
    <property type="entry name" value="Transpep_catalytic_dom"/>
</dbReference>
<reference evidence="9 10" key="1">
    <citation type="submission" date="2020-08" db="EMBL/GenBank/DDBJ databases">
        <title>Genemic of Streptomyces polyaspartic.</title>
        <authorList>
            <person name="Liu W."/>
        </authorList>
    </citation>
    <scope>NUCLEOTIDE SEQUENCE [LARGE SCALE GENOMIC DNA]</scope>
    <source>
        <strain evidence="9 10">TRM66268-LWL</strain>
    </source>
</reference>
<keyword evidence="3 6" id="KW-0133">Cell shape</keyword>
<dbReference type="Proteomes" id="UP000642284">
    <property type="component" value="Unassembled WGS sequence"/>
</dbReference>
<evidence type="ECO:0000256" key="7">
    <source>
        <dbReference type="SAM" id="SignalP"/>
    </source>
</evidence>
<evidence type="ECO:0000313" key="10">
    <source>
        <dbReference type="Proteomes" id="UP000642284"/>
    </source>
</evidence>
<dbReference type="CDD" id="cd16913">
    <property type="entry name" value="YkuD_like"/>
    <property type="match status" value="1"/>
</dbReference>
<feature type="active site" description="Nucleophile" evidence="6">
    <location>
        <position position="273"/>
    </location>
</feature>
<feature type="chain" id="PRO_5045401290" evidence="7">
    <location>
        <begin position="29"/>
        <end position="303"/>
    </location>
</feature>
<evidence type="ECO:0000259" key="8">
    <source>
        <dbReference type="PROSITE" id="PS52029"/>
    </source>
</evidence>
<dbReference type="PROSITE" id="PS52029">
    <property type="entry name" value="LD_TPASE"/>
    <property type="match status" value="1"/>
</dbReference>
<keyword evidence="7" id="KW-0732">Signal</keyword>
<sequence>MARGWTRGAVAAVAGVMMLGLGVAPAVADGVPAPVSARADDPGELRVEDPRAVAWLSSLPGYADAPDQGVMVPEGVRALPEGLQRDPRPLPQLPSLERVPASEILKRAPFCTRRTGPRQRELERFLKLRVDGKQSAADCKAIQRFQIRAKIIPDTGYAGPVTWGLAKLMDAIAHPNAGGRCPVRRRRIVCADLNRQLLWVQKGRKITYGPVPIRTGRPGLGTRTGWYSIYFRVKDFHSTLYNAPMPYSQFFSGGQAFHGTYADIYSPPGSHGCVNLRFADAKRLWSAVRQGDAVYVWGRRPAN</sequence>
<dbReference type="InterPro" id="IPR050979">
    <property type="entry name" value="LD-transpeptidase"/>
</dbReference>
<evidence type="ECO:0000256" key="3">
    <source>
        <dbReference type="ARBA" id="ARBA00022960"/>
    </source>
</evidence>
<accession>A0ABR7SXH9</accession>
<dbReference type="PANTHER" id="PTHR30582:SF33">
    <property type="entry name" value="EXPORTED PROTEIN"/>
    <property type="match status" value="1"/>
</dbReference>
<evidence type="ECO:0000313" key="9">
    <source>
        <dbReference type="EMBL" id="MBC9719672.1"/>
    </source>
</evidence>
<feature type="signal peptide" evidence="7">
    <location>
        <begin position="1"/>
        <end position="28"/>
    </location>
</feature>